<comment type="similarity">
    <text evidence="1">Belongs to the glycosyltransferase 2 family.</text>
</comment>
<proteinExistence type="inferred from homology"/>
<gene>
    <name evidence="5" type="ORF">CUR37_03080</name>
</gene>
<evidence type="ECO:0000313" key="5">
    <source>
        <dbReference type="EMBL" id="PKX79041.1"/>
    </source>
</evidence>
<dbReference type="SUPFAM" id="SSF53448">
    <property type="entry name" value="Nucleotide-diphospho-sugar transferases"/>
    <property type="match status" value="1"/>
</dbReference>
<dbReference type="InterPro" id="IPR001173">
    <property type="entry name" value="Glyco_trans_2-like"/>
</dbReference>
<sequence>MEKVVISVIMSVYNEKLDELKQAIDSILKQTFTQFEFIIVLDNPEAVELRTVLEDYRDIDNRISLIFNDVNIGLAASLNKGLTHATGQYIARMDADDISDLHRFEVELASLENNNWDLVSTSCSFIDDTGSLIGEHATMITNPIYVRRLLVLENFLVHPSVMGKKSVFEALSGYQEQLPASEDYDLWLRVIMSDFQIGTINQSLIKYRVRDNSMTQSDLYKTFLVSRFIKEQRLKGNLIVSANYVQALGIFLKDNQYYNLKKRAQFNEGVHIFSQAKRERKISLILSAVFNWVTCKQLRFYQKSRSQYNHEYQKLLILDRE</sequence>
<feature type="domain" description="Glycosyltransferase 2-like" evidence="4">
    <location>
        <begin position="7"/>
        <end position="170"/>
    </location>
</feature>
<dbReference type="Proteomes" id="UP000234349">
    <property type="component" value="Unassembled WGS sequence"/>
</dbReference>
<keyword evidence="2" id="KW-0328">Glycosyltransferase</keyword>
<dbReference type="AlphaFoldDB" id="A0AAX0VBX9"/>
<evidence type="ECO:0000256" key="2">
    <source>
        <dbReference type="ARBA" id="ARBA00022676"/>
    </source>
</evidence>
<dbReference type="PANTHER" id="PTHR43685">
    <property type="entry name" value="GLYCOSYLTRANSFERASE"/>
    <property type="match status" value="1"/>
</dbReference>
<comment type="caution">
    <text evidence="5">The sequence shown here is derived from an EMBL/GenBank/DDBJ whole genome shotgun (WGS) entry which is preliminary data.</text>
</comment>
<dbReference type="Pfam" id="PF00535">
    <property type="entry name" value="Glycos_transf_2"/>
    <property type="match status" value="1"/>
</dbReference>
<dbReference type="EMBL" id="MKGH01000011">
    <property type="protein sequence ID" value="PKX79041.1"/>
    <property type="molecule type" value="Genomic_DNA"/>
</dbReference>
<dbReference type="InterPro" id="IPR050834">
    <property type="entry name" value="Glycosyltransf_2"/>
</dbReference>
<evidence type="ECO:0000313" key="6">
    <source>
        <dbReference type="Proteomes" id="UP000234349"/>
    </source>
</evidence>
<dbReference type="InterPro" id="IPR029044">
    <property type="entry name" value="Nucleotide-diphossugar_trans"/>
</dbReference>
<evidence type="ECO:0000259" key="4">
    <source>
        <dbReference type="Pfam" id="PF00535"/>
    </source>
</evidence>
<accession>A0AAX0VBX9</accession>
<evidence type="ECO:0000256" key="3">
    <source>
        <dbReference type="ARBA" id="ARBA00022679"/>
    </source>
</evidence>
<keyword evidence="3 5" id="KW-0808">Transferase</keyword>
<protein>
    <submittedName>
        <fullName evidence="5">Glycosyl transferase family 2</fullName>
    </submittedName>
</protein>
<dbReference type="Gene3D" id="3.90.550.10">
    <property type="entry name" value="Spore Coat Polysaccharide Biosynthesis Protein SpsA, Chain A"/>
    <property type="match status" value="1"/>
</dbReference>
<reference evidence="5 6" key="1">
    <citation type="submission" date="2016-09" db="EMBL/GenBank/DDBJ databases">
        <authorList>
            <person name="Inglin R.C."/>
        </authorList>
    </citation>
    <scope>NUCLEOTIDE SEQUENCE [LARGE SCALE GENOMIC DNA]</scope>
    <source>
        <strain evidence="5 6">RI-517</strain>
    </source>
</reference>
<organism evidence="5 6">
    <name type="scientific">Latilactobacillus sakei</name>
    <name type="common">Lactobacillus sakei</name>
    <dbReference type="NCBI Taxonomy" id="1599"/>
    <lineage>
        <taxon>Bacteria</taxon>
        <taxon>Bacillati</taxon>
        <taxon>Bacillota</taxon>
        <taxon>Bacilli</taxon>
        <taxon>Lactobacillales</taxon>
        <taxon>Lactobacillaceae</taxon>
        <taxon>Latilactobacillus</taxon>
    </lineage>
</organism>
<evidence type="ECO:0000256" key="1">
    <source>
        <dbReference type="ARBA" id="ARBA00006739"/>
    </source>
</evidence>
<dbReference type="PANTHER" id="PTHR43685:SF5">
    <property type="entry name" value="GLYCOSYLTRANSFERASE EPSE-RELATED"/>
    <property type="match status" value="1"/>
</dbReference>
<dbReference type="RefSeq" id="WP_076649609.1">
    <property type="nucleotide sequence ID" value="NZ_CP025203.1"/>
</dbReference>
<dbReference type="GO" id="GO:0016757">
    <property type="term" value="F:glycosyltransferase activity"/>
    <property type="evidence" value="ECO:0007669"/>
    <property type="project" value="UniProtKB-KW"/>
</dbReference>
<name>A0AAX0VBX9_LATSK</name>